<gene>
    <name evidence="5" type="ORF">SYNPS1DRAFT_32639</name>
</gene>
<evidence type="ECO:0000256" key="3">
    <source>
        <dbReference type="ARBA" id="ARBA00023002"/>
    </source>
</evidence>
<evidence type="ECO:0000256" key="2">
    <source>
        <dbReference type="ARBA" id="ARBA00022857"/>
    </source>
</evidence>
<dbReference type="EMBL" id="KZ989331">
    <property type="protein sequence ID" value="RKP26802.1"/>
    <property type="molecule type" value="Genomic_DNA"/>
</dbReference>
<dbReference type="InterPro" id="IPR036291">
    <property type="entry name" value="NAD(P)-bd_dom_sf"/>
</dbReference>
<protein>
    <submittedName>
        <fullName evidence="5">Uncharacterized protein</fullName>
    </submittedName>
</protein>
<organism evidence="5 6">
    <name type="scientific">Syncephalis pseudoplumigaleata</name>
    <dbReference type="NCBI Taxonomy" id="1712513"/>
    <lineage>
        <taxon>Eukaryota</taxon>
        <taxon>Fungi</taxon>
        <taxon>Fungi incertae sedis</taxon>
        <taxon>Zoopagomycota</taxon>
        <taxon>Zoopagomycotina</taxon>
        <taxon>Zoopagomycetes</taxon>
        <taxon>Zoopagales</taxon>
        <taxon>Piptocephalidaceae</taxon>
        <taxon>Syncephalis</taxon>
    </lineage>
</organism>
<keyword evidence="3" id="KW-0560">Oxidoreductase</keyword>
<dbReference type="PRINTS" id="PR00080">
    <property type="entry name" value="SDRFAMILY"/>
</dbReference>
<dbReference type="AlphaFoldDB" id="A0A4P9Z427"/>
<comment type="similarity">
    <text evidence="1 4">Belongs to the short-chain dehydrogenases/reductases (SDR) family.</text>
</comment>
<dbReference type="Proteomes" id="UP000278143">
    <property type="component" value="Unassembled WGS sequence"/>
</dbReference>
<dbReference type="PANTHER" id="PTHR42901:SF1">
    <property type="entry name" value="ALCOHOL DEHYDROGENASE"/>
    <property type="match status" value="1"/>
</dbReference>
<dbReference type="Pfam" id="PF00106">
    <property type="entry name" value="adh_short"/>
    <property type="match status" value="1"/>
</dbReference>
<dbReference type="PANTHER" id="PTHR42901">
    <property type="entry name" value="ALCOHOL DEHYDROGENASE"/>
    <property type="match status" value="1"/>
</dbReference>
<dbReference type="InterPro" id="IPR020904">
    <property type="entry name" value="Sc_DH/Rdtase_CS"/>
</dbReference>
<accession>A0A4P9Z427</accession>
<dbReference type="FunFam" id="3.40.50.720:FF:000047">
    <property type="entry name" value="NADP-dependent L-serine/L-allo-threonine dehydrogenase"/>
    <property type="match status" value="1"/>
</dbReference>
<dbReference type="SUPFAM" id="SSF51735">
    <property type="entry name" value="NAD(P)-binding Rossmann-fold domains"/>
    <property type="match status" value="1"/>
</dbReference>
<name>A0A4P9Z427_9FUNG</name>
<dbReference type="PRINTS" id="PR00081">
    <property type="entry name" value="GDHRDH"/>
</dbReference>
<sequence length="264" mass="28233">MHTQLCTYIIGKSIITGASAGIGEACAREFAKTGANLVLTARRIDRLNQLKTELQSHYPSATVHCVQLDVRDDASVAACVDALPESVRDVSVLINNAGMVVGLDRTEVVPASDVDRMIDTNIRGPLNLVRAILPGMRERQAGHIINVGSIAGIEAYAGGSVYCATKHALNAITQVLRHELMDTPIRVSEIKPGLVNTEFSTVRFGGDKARADKVYEGLTPLSAQDIAEIAAFIATRPPHVQIADLLVLATDQAAATKAHRRSAH</sequence>
<reference evidence="6" key="1">
    <citation type="journal article" date="2018" name="Nat. Microbiol.">
        <title>Leveraging single-cell genomics to expand the fungal tree of life.</title>
        <authorList>
            <person name="Ahrendt S.R."/>
            <person name="Quandt C.A."/>
            <person name="Ciobanu D."/>
            <person name="Clum A."/>
            <person name="Salamov A."/>
            <person name="Andreopoulos B."/>
            <person name="Cheng J.F."/>
            <person name="Woyke T."/>
            <person name="Pelin A."/>
            <person name="Henrissat B."/>
            <person name="Reynolds N.K."/>
            <person name="Benny G.L."/>
            <person name="Smith M.E."/>
            <person name="James T.Y."/>
            <person name="Grigoriev I.V."/>
        </authorList>
    </citation>
    <scope>NUCLEOTIDE SEQUENCE [LARGE SCALE GENOMIC DNA]</scope>
    <source>
        <strain evidence="6">Benny S71-1</strain>
    </source>
</reference>
<evidence type="ECO:0000313" key="6">
    <source>
        <dbReference type="Proteomes" id="UP000278143"/>
    </source>
</evidence>
<dbReference type="GO" id="GO:0016616">
    <property type="term" value="F:oxidoreductase activity, acting on the CH-OH group of donors, NAD or NADP as acceptor"/>
    <property type="evidence" value="ECO:0007669"/>
    <property type="project" value="UniProtKB-ARBA"/>
</dbReference>
<dbReference type="PROSITE" id="PS00061">
    <property type="entry name" value="ADH_SHORT"/>
    <property type="match status" value="1"/>
</dbReference>
<evidence type="ECO:0000313" key="5">
    <source>
        <dbReference type="EMBL" id="RKP26802.1"/>
    </source>
</evidence>
<evidence type="ECO:0000256" key="1">
    <source>
        <dbReference type="ARBA" id="ARBA00006484"/>
    </source>
</evidence>
<dbReference type="InterPro" id="IPR002347">
    <property type="entry name" value="SDR_fam"/>
</dbReference>
<dbReference type="OrthoDB" id="6251714at2759"/>
<proteinExistence type="inferred from homology"/>
<keyword evidence="6" id="KW-1185">Reference proteome</keyword>
<evidence type="ECO:0000256" key="4">
    <source>
        <dbReference type="RuleBase" id="RU000363"/>
    </source>
</evidence>
<dbReference type="Gene3D" id="3.40.50.720">
    <property type="entry name" value="NAD(P)-binding Rossmann-like Domain"/>
    <property type="match status" value="1"/>
</dbReference>
<keyword evidence="2" id="KW-0521">NADP</keyword>